<sequence length="167" mass="17952">MKRTRRIVTGHAPDGRSIIVSDAPVPLVRDLPGARFDEIWSTARACEPLELIPDGEPVSSSSSIGPAGRGGSIIRVIDFHPAGAGGARSPMHRTRTIDYGIVIEGEIALILSDSETTLRKGDVVVQRGTDHAWENRSGEVARVVFVLIDAEFAEPLAQILNKAEIIP</sequence>
<reference evidence="2 3" key="1">
    <citation type="submission" date="2021-05" db="EMBL/GenBank/DDBJ databases">
        <title>Croceibacterium sp. LX-88 genome sequence.</title>
        <authorList>
            <person name="Luo X."/>
        </authorList>
    </citation>
    <scope>NUCLEOTIDE SEQUENCE [LARGE SCALE GENOMIC DNA]</scope>
    <source>
        <strain evidence="2 3">LX-88</strain>
    </source>
</reference>
<organism evidence="2 3">
    <name type="scientific">Croceibacterium selenioxidans</name>
    <dbReference type="NCBI Taxonomy" id="2838833"/>
    <lineage>
        <taxon>Bacteria</taxon>
        <taxon>Pseudomonadati</taxon>
        <taxon>Pseudomonadota</taxon>
        <taxon>Alphaproteobacteria</taxon>
        <taxon>Sphingomonadales</taxon>
        <taxon>Erythrobacteraceae</taxon>
        <taxon>Croceibacterium</taxon>
    </lineage>
</organism>
<protein>
    <submittedName>
        <fullName evidence="2">Cupin domain-containing protein</fullName>
    </submittedName>
</protein>
<keyword evidence="3" id="KW-1185">Reference proteome</keyword>
<dbReference type="InterPro" id="IPR013096">
    <property type="entry name" value="Cupin_2"/>
</dbReference>
<gene>
    <name evidence="2" type="ORF">KK137_13505</name>
</gene>
<evidence type="ECO:0000259" key="1">
    <source>
        <dbReference type="Pfam" id="PF07883"/>
    </source>
</evidence>
<dbReference type="InterPro" id="IPR047142">
    <property type="entry name" value="OryJ/VirC-like"/>
</dbReference>
<dbReference type="PANTHER" id="PTHR36156">
    <property type="entry name" value="SLR2101 PROTEIN"/>
    <property type="match status" value="1"/>
</dbReference>
<evidence type="ECO:0000313" key="3">
    <source>
        <dbReference type="Proteomes" id="UP000811255"/>
    </source>
</evidence>
<feature type="domain" description="Cupin type-2" evidence="1">
    <location>
        <begin position="85"/>
        <end position="146"/>
    </location>
</feature>
<dbReference type="InterPro" id="IPR011051">
    <property type="entry name" value="RmlC_Cupin_sf"/>
</dbReference>
<evidence type="ECO:0000313" key="2">
    <source>
        <dbReference type="EMBL" id="MBT2135349.1"/>
    </source>
</evidence>
<dbReference type="InterPro" id="IPR014710">
    <property type="entry name" value="RmlC-like_jellyroll"/>
</dbReference>
<proteinExistence type="predicted"/>
<dbReference type="Pfam" id="PF07883">
    <property type="entry name" value="Cupin_2"/>
    <property type="match status" value="1"/>
</dbReference>
<dbReference type="Gene3D" id="2.60.120.10">
    <property type="entry name" value="Jelly Rolls"/>
    <property type="match status" value="1"/>
</dbReference>
<dbReference type="CDD" id="cd02231">
    <property type="entry name" value="cupin_BLL6423-like"/>
    <property type="match status" value="1"/>
</dbReference>
<dbReference type="SUPFAM" id="SSF51182">
    <property type="entry name" value="RmlC-like cupins"/>
    <property type="match status" value="1"/>
</dbReference>
<dbReference type="Proteomes" id="UP000811255">
    <property type="component" value="Unassembled WGS sequence"/>
</dbReference>
<comment type="caution">
    <text evidence="2">The sequence shown here is derived from an EMBL/GenBank/DDBJ whole genome shotgun (WGS) entry which is preliminary data.</text>
</comment>
<dbReference type="RefSeq" id="WP_214537061.1">
    <property type="nucleotide sequence ID" value="NZ_JAHFVK010000002.1"/>
</dbReference>
<dbReference type="EMBL" id="JAHFVK010000002">
    <property type="protein sequence ID" value="MBT2135349.1"/>
    <property type="molecule type" value="Genomic_DNA"/>
</dbReference>
<name>A0ABS5W6P6_9SPHN</name>
<accession>A0ABS5W6P6</accession>
<dbReference type="PANTHER" id="PTHR36156:SF2">
    <property type="entry name" value="CUPIN TYPE-2 DOMAIN-CONTAINING PROTEIN"/>
    <property type="match status" value="1"/>
</dbReference>